<evidence type="ECO:0000313" key="5">
    <source>
        <dbReference type="Proteomes" id="UP000553776"/>
    </source>
</evidence>
<organism evidence="4 5">
    <name type="scientific">Cohnella xylanilytica</name>
    <dbReference type="NCBI Taxonomy" id="557555"/>
    <lineage>
        <taxon>Bacteria</taxon>
        <taxon>Bacillati</taxon>
        <taxon>Bacillota</taxon>
        <taxon>Bacilli</taxon>
        <taxon>Bacillales</taxon>
        <taxon>Paenibacillaceae</taxon>
        <taxon>Cohnella</taxon>
    </lineage>
</organism>
<evidence type="ECO:0000256" key="2">
    <source>
        <dbReference type="ARBA" id="ARBA00023163"/>
    </source>
</evidence>
<dbReference type="InterPro" id="IPR036390">
    <property type="entry name" value="WH_DNA-bd_sf"/>
</dbReference>
<dbReference type="SUPFAM" id="SSF46785">
    <property type="entry name" value="Winged helix' DNA-binding domain"/>
    <property type="match status" value="1"/>
</dbReference>
<dbReference type="PIRSF" id="PIRSF016838">
    <property type="entry name" value="PafC"/>
    <property type="match status" value="1"/>
</dbReference>
<protein>
    <submittedName>
        <fullName evidence="4">YafY family transcriptional regulator</fullName>
    </submittedName>
</protein>
<gene>
    <name evidence="4" type="ORF">H7B90_06610</name>
</gene>
<dbReference type="GO" id="GO:0003700">
    <property type="term" value="F:DNA-binding transcription factor activity"/>
    <property type="evidence" value="ECO:0007669"/>
    <property type="project" value="InterPro"/>
</dbReference>
<evidence type="ECO:0000259" key="3">
    <source>
        <dbReference type="PROSITE" id="PS51000"/>
    </source>
</evidence>
<comment type="caution">
    <text evidence="4">The sequence shown here is derived from an EMBL/GenBank/DDBJ whole genome shotgun (WGS) entry which is preliminary data.</text>
</comment>
<keyword evidence="5" id="KW-1185">Reference proteome</keyword>
<dbReference type="PROSITE" id="PS52050">
    <property type="entry name" value="WYL"/>
    <property type="match status" value="1"/>
</dbReference>
<dbReference type="Gene3D" id="1.10.10.10">
    <property type="entry name" value="Winged helix-like DNA-binding domain superfamily/Winged helix DNA-binding domain"/>
    <property type="match status" value="1"/>
</dbReference>
<sequence>MKLDRLLSIIILLLNRKKVLAQELADQFEVSVRTIYRDIETINQAGIPVVTHQGAGGGIALMEGYRLDRNLLTDEELATIATALRSLSTSQAGPNPELLLEKIASVIPESRSMDFDIRSKQLIVDLSSWGRKGQLEEKLKWLSDAVERTLSVGFTYCSPDGRTSERIVEPHTLVLKGQSWYLYAYCKQREGFRFFKLHRMRDVVLLERQPFERRAVSPESLPWNAEWLSPERSSVRRMKLVLSFSKSSKHLAEEWFGVEALSDSGDGRYTVTEYYPEDRWLYGFILSFGPEVEVLEPWHIREKIQELAEATAHLYSGADRT</sequence>
<dbReference type="RefSeq" id="WP_185135072.1">
    <property type="nucleotide sequence ID" value="NZ_JACJVR010000020.1"/>
</dbReference>
<accession>A0A841TVR4</accession>
<keyword evidence="2" id="KW-0804">Transcription</keyword>
<evidence type="ECO:0000313" key="4">
    <source>
        <dbReference type="EMBL" id="MBB6691072.1"/>
    </source>
</evidence>
<dbReference type="Pfam" id="PF25583">
    <property type="entry name" value="WCX"/>
    <property type="match status" value="1"/>
</dbReference>
<dbReference type="PROSITE" id="PS51000">
    <property type="entry name" value="HTH_DEOR_2"/>
    <property type="match status" value="1"/>
</dbReference>
<reference evidence="4 5" key="1">
    <citation type="submission" date="2020-08" db="EMBL/GenBank/DDBJ databases">
        <title>Cohnella phylogeny.</title>
        <authorList>
            <person name="Dunlap C."/>
        </authorList>
    </citation>
    <scope>NUCLEOTIDE SEQUENCE [LARGE SCALE GENOMIC DNA]</scope>
    <source>
        <strain evidence="4 5">DSM 25239</strain>
    </source>
</reference>
<dbReference type="Proteomes" id="UP000553776">
    <property type="component" value="Unassembled WGS sequence"/>
</dbReference>
<dbReference type="InterPro" id="IPR036388">
    <property type="entry name" value="WH-like_DNA-bd_sf"/>
</dbReference>
<evidence type="ECO:0000256" key="1">
    <source>
        <dbReference type="ARBA" id="ARBA00023015"/>
    </source>
</evidence>
<dbReference type="InterPro" id="IPR001034">
    <property type="entry name" value="DeoR_HTH"/>
</dbReference>
<dbReference type="PANTHER" id="PTHR34580:SF8">
    <property type="entry name" value="WYL DOMAIN-CONTAINING PROTEIN"/>
    <property type="match status" value="1"/>
</dbReference>
<dbReference type="InterPro" id="IPR051534">
    <property type="entry name" value="CBASS_pafABC_assoc_protein"/>
</dbReference>
<dbReference type="InterPro" id="IPR028349">
    <property type="entry name" value="PafC-like"/>
</dbReference>
<feature type="domain" description="HTH deoR-type" evidence="3">
    <location>
        <begin position="2"/>
        <end position="57"/>
    </location>
</feature>
<proteinExistence type="predicted"/>
<dbReference type="EMBL" id="JACJVR010000020">
    <property type="protein sequence ID" value="MBB6691072.1"/>
    <property type="molecule type" value="Genomic_DNA"/>
</dbReference>
<dbReference type="PANTHER" id="PTHR34580">
    <property type="match status" value="1"/>
</dbReference>
<dbReference type="Pfam" id="PF08279">
    <property type="entry name" value="HTH_11"/>
    <property type="match status" value="1"/>
</dbReference>
<dbReference type="InterPro" id="IPR013196">
    <property type="entry name" value="HTH_11"/>
</dbReference>
<dbReference type="Pfam" id="PF13280">
    <property type="entry name" value="WYL"/>
    <property type="match status" value="1"/>
</dbReference>
<dbReference type="InterPro" id="IPR057727">
    <property type="entry name" value="WCX_dom"/>
</dbReference>
<dbReference type="SMART" id="SM00420">
    <property type="entry name" value="HTH_DEOR"/>
    <property type="match status" value="1"/>
</dbReference>
<dbReference type="InterPro" id="IPR026881">
    <property type="entry name" value="WYL_dom"/>
</dbReference>
<dbReference type="AlphaFoldDB" id="A0A841TVR4"/>
<keyword evidence="1" id="KW-0805">Transcription regulation</keyword>
<name>A0A841TVR4_9BACL</name>